<evidence type="ECO:0000256" key="2">
    <source>
        <dbReference type="ARBA" id="ARBA00023235"/>
    </source>
</evidence>
<dbReference type="InterPro" id="IPR002701">
    <property type="entry name" value="CM_II_prokaryot"/>
</dbReference>
<reference evidence="5 6" key="1">
    <citation type="submission" date="2016-09" db="EMBL/GenBank/DDBJ databases">
        <authorList>
            <person name="Doonan J."/>
            <person name="Pachebat J.A."/>
            <person name="Golyshin P.N."/>
            <person name="Denman S."/>
            <person name="Mcdonald J.E."/>
        </authorList>
    </citation>
    <scope>NUCLEOTIDE SEQUENCE [LARGE SCALE GENOMIC DNA]</scope>
    <source>
        <strain evidence="5 6">NCPPB 3934</strain>
    </source>
</reference>
<dbReference type="EC" id="5.4.99.5" evidence="1"/>
<evidence type="ECO:0000259" key="4">
    <source>
        <dbReference type="PROSITE" id="PS51168"/>
    </source>
</evidence>
<dbReference type="UniPathway" id="UPA00120">
    <property type="reaction ID" value="UER00203"/>
</dbReference>
<evidence type="ECO:0000313" key="6">
    <source>
        <dbReference type="Proteomes" id="UP000285648"/>
    </source>
</evidence>
<dbReference type="InterPro" id="IPR051331">
    <property type="entry name" value="Chorismate_mutase-related"/>
</dbReference>
<evidence type="ECO:0000256" key="1">
    <source>
        <dbReference type="ARBA" id="ARBA00012404"/>
    </source>
</evidence>
<keyword evidence="2" id="KW-0413">Isomerase</keyword>
<dbReference type="GO" id="GO:0046417">
    <property type="term" value="P:chorismate metabolic process"/>
    <property type="evidence" value="ECO:0007669"/>
    <property type="project" value="InterPro"/>
</dbReference>
<dbReference type="InterPro" id="IPR036979">
    <property type="entry name" value="CM_dom_sf"/>
</dbReference>
<dbReference type="SMART" id="SM00830">
    <property type="entry name" value="CM_2"/>
    <property type="match status" value="1"/>
</dbReference>
<dbReference type="InterPro" id="IPR036263">
    <property type="entry name" value="Chorismate_II_sf"/>
</dbReference>
<dbReference type="Gene3D" id="1.20.59.10">
    <property type="entry name" value="Chorismate mutase"/>
    <property type="match status" value="1"/>
</dbReference>
<dbReference type="EMBL" id="MJLZ01000027">
    <property type="protein sequence ID" value="RLM22281.1"/>
    <property type="molecule type" value="Genomic_DNA"/>
</dbReference>
<gene>
    <name evidence="5" type="ORF">BIY29_12350</name>
</gene>
<dbReference type="SUPFAM" id="SSF48600">
    <property type="entry name" value="Chorismate mutase II"/>
    <property type="match status" value="1"/>
</dbReference>
<keyword evidence="3" id="KW-0175">Coiled coil</keyword>
<dbReference type="PANTHER" id="PTHR38041:SF1">
    <property type="entry name" value="CHORISMATE MUTASE"/>
    <property type="match status" value="1"/>
</dbReference>
<comment type="caution">
    <text evidence="5">The sequence shown here is derived from an EMBL/GenBank/DDBJ whole genome shotgun (WGS) entry which is preliminary data.</text>
</comment>
<dbReference type="Pfam" id="PF01817">
    <property type="entry name" value="CM_2"/>
    <property type="match status" value="1"/>
</dbReference>
<feature type="domain" description="Chorismate mutase" evidence="4">
    <location>
        <begin position="2"/>
        <end position="93"/>
    </location>
</feature>
<sequence>MTAIKATLEDLRNEINALDTQLVTLLVKRMHVALSIADLKENSVDAVTAKNRVEAVLGRVSQLAANNNGDEAFIRKIYELIISELTEMQLKKKGLF</sequence>
<evidence type="ECO:0000313" key="5">
    <source>
        <dbReference type="EMBL" id="RLM22281.1"/>
    </source>
</evidence>
<feature type="coiled-coil region" evidence="3">
    <location>
        <begin position="1"/>
        <end position="28"/>
    </location>
</feature>
<accession>A0A421DME1</accession>
<dbReference type="RefSeq" id="WP_121575486.1">
    <property type="nucleotide sequence ID" value="NZ_MJLZ01000027.1"/>
</dbReference>
<evidence type="ECO:0000256" key="3">
    <source>
        <dbReference type="SAM" id="Coils"/>
    </source>
</evidence>
<name>A0A421DME1_9GAMM</name>
<dbReference type="GO" id="GO:0004106">
    <property type="term" value="F:chorismate mutase activity"/>
    <property type="evidence" value="ECO:0007669"/>
    <property type="project" value="UniProtKB-EC"/>
</dbReference>
<dbReference type="AlphaFoldDB" id="A0A421DME1"/>
<dbReference type="GO" id="GO:0009697">
    <property type="term" value="P:salicylic acid biosynthetic process"/>
    <property type="evidence" value="ECO:0007669"/>
    <property type="project" value="TreeGrafter"/>
</dbReference>
<proteinExistence type="predicted"/>
<dbReference type="PANTHER" id="PTHR38041">
    <property type="entry name" value="CHORISMATE MUTASE"/>
    <property type="match status" value="1"/>
</dbReference>
<dbReference type="Proteomes" id="UP000285648">
    <property type="component" value="Unassembled WGS sequence"/>
</dbReference>
<organism evidence="5 6">
    <name type="scientific">Brenneria alni</name>
    <dbReference type="NCBI Taxonomy" id="71656"/>
    <lineage>
        <taxon>Bacteria</taxon>
        <taxon>Pseudomonadati</taxon>
        <taxon>Pseudomonadota</taxon>
        <taxon>Gammaproteobacteria</taxon>
        <taxon>Enterobacterales</taxon>
        <taxon>Pectobacteriaceae</taxon>
        <taxon>Brenneria</taxon>
    </lineage>
</organism>
<dbReference type="OrthoDB" id="9802281at2"/>
<keyword evidence="6" id="KW-1185">Reference proteome</keyword>
<dbReference type="PROSITE" id="PS51168">
    <property type="entry name" value="CHORISMATE_MUT_2"/>
    <property type="match status" value="1"/>
</dbReference>
<protein>
    <recommendedName>
        <fullName evidence="1">chorismate mutase</fullName>
        <ecNumber evidence="1">5.4.99.5</ecNumber>
    </recommendedName>
</protein>